<name>A0A9D4R9H6_DREPO</name>
<organism evidence="1 2">
    <name type="scientific">Dreissena polymorpha</name>
    <name type="common">Zebra mussel</name>
    <name type="synonym">Mytilus polymorpha</name>
    <dbReference type="NCBI Taxonomy" id="45954"/>
    <lineage>
        <taxon>Eukaryota</taxon>
        <taxon>Metazoa</taxon>
        <taxon>Spiralia</taxon>
        <taxon>Lophotrochozoa</taxon>
        <taxon>Mollusca</taxon>
        <taxon>Bivalvia</taxon>
        <taxon>Autobranchia</taxon>
        <taxon>Heteroconchia</taxon>
        <taxon>Euheterodonta</taxon>
        <taxon>Imparidentia</taxon>
        <taxon>Neoheterodontei</taxon>
        <taxon>Myida</taxon>
        <taxon>Dreissenoidea</taxon>
        <taxon>Dreissenidae</taxon>
        <taxon>Dreissena</taxon>
    </lineage>
</organism>
<evidence type="ECO:0000313" key="1">
    <source>
        <dbReference type="EMBL" id="KAH3858195.1"/>
    </source>
</evidence>
<reference evidence="1" key="2">
    <citation type="submission" date="2020-11" db="EMBL/GenBank/DDBJ databases">
        <authorList>
            <person name="McCartney M.A."/>
            <person name="Auch B."/>
            <person name="Kono T."/>
            <person name="Mallez S."/>
            <person name="Becker A."/>
            <person name="Gohl D.M."/>
            <person name="Silverstein K.A.T."/>
            <person name="Koren S."/>
            <person name="Bechman K.B."/>
            <person name="Herman A."/>
            <person name="Abrahante J.E."/>
            <person name="Garbe J."/>
        </authorList>
    </citation>
    <scope>NUCLEOTIDE SEQUENCE</scope>
    <source>
        <strain evidence="1">Duluth1</strain>
        <tissue evidence="1">Whole animal</tissue>
    </source>
</reference>
<dbReference type="AlphaFoldDB" id="A0A9D4R9H6"/>
<gene>
    <name evidence="1" type="ORF">DPMN_100814</name>
</gene>
<evidence type="ECO:0000313" key="2">
    <source>
        <dbReference type="Proteomes" id="UP000828390"/>
    </source>
</evidence>
<dbReference type="PANTHER" id="PTHR35378:SF1">
    <property type="entry name" value="C2H2-TYPE DOMAIN-CONTAINING PROTEIN"/>
    <property type="match status" value="1"/>
</dbReference>
<protein>
    <submittedName>
        <fullName evidence="1">Uncharacterized protein</fullName>
    </submittedName>
</protein>
<dbReference type="EMBL" id="JAIWYP010000003">
    <property type="protein sequence ID" value="KAH3858195.1"/>
    <property type="molecule type" value="Genomic_DNA"/>
</dbReference>
<keyword evidence="2" id="KW-1185">Reference proteome</keyword>
<comment type="caution">
    <text evidence="1">The sequence shown here is derived from an EMBL/GenBank/DDBJ whole genome shotgun (WGS) entry which is preliminary data.</text>
</comment>
<accession>A0A9D4R9H6</accession>
<dbReference type="Proteomes" id="UP000828390">
    <property type="component" value="Unassembled WGS sequence"/>
</dbReference>
<sequence length="153" mass="17422">MDLKPSHIFYLQDSFNNFFDKRSSHNRAKIEETLDNICEGGCSIHSIPSITVASHDGKWMTVDNRRLWVFKELERLGKCYNVDVEVGYSIPSAKLTTTNGGVTIDVRGSPGETWYTKPGSGSSSHYQVVSRTTRYTVFDDWGFDFDFLLLHTK</sequence>
<proteinExistence type="predicted"/>
<reference evidence="1" key="1">
    <citation type="journal article" date="2019" name="bioRxiv">
        <title>The Genome of the Zebra Mussel, Dreissena polymorpha: A Resource for Invasive Species Research.</title>
        <authorList>
            <person name="McCartney M.A."/>
            <person name="Auch B."/>
            <person name="Kono T."/>
            <person name="Mallez S."/>
            <person name="Zhang Y."/>
            <person name="Obille A."/>
            <person name="Becker A."/>
            <person name="Abrahante J.E."/>
            <person name="Garbe J."/>
            <person name="Badalamenti J.P."/>
            <person name="Herman A."/>
            <person name="Mangelson H."/>
            <person name="Liachko I."/>
            <person name="Sullivan S."/>
            <person name="Sone E.D."/>
            <person name="Koren S."/>
            <person name="Silverstein K.A.T."/>
            <person name="Beckman K.B."/>
            <person name="Gohl D.M."/>
        </authorList>
    </citation>
    <scope>NUCLEOTIDE SEQUENCE</scope>
    <source>
        <strain evidence="1">Duluth1</strain>
        <tissue evidence="1">Whole animal</tissue>
    </source>
</reference>
<dbReference type="PANTHER" id="PTHR35378">
    <property type="entry name" value="UNNAMED PRODUCT"/>
    <property type="match status" value="1"/>
</dbReference>